<keyword evidence="1" id="KW-1133">Transmembrane helix</keyword>
<proteinExistence type="predicted"/>
<protein>
    <submittedName>
        <fullName evidence="2">Uncharacterized protein</fullName>
    </submittedName>
</protein>
<evidence type="ECO:0000313" key="3">
    <source>
        <dbReference type="Proteomes" id="UP000024635"/>
    </source>
</evidence>
<comment type="caution">
    <text evidence="2">The sequence shown here is derived from an EMBL/GenBank/DDBJ whole genome shotgun (WGS) entry which is preliminary data.</text>
</comment>
<dbReference type="EMBL" id="JARK01001436">
    <property type="protein sequence ID" value="EYC02379.1"/>
    <property type="molecule type" value="Genomic_DNA"/>
</dbReference>
<sequence>MPLLGGSNTSFQCSSPITSLPPLFRVLTDSNNIRTIIRIFVYSKHSNIRRSRIFALFEYSMFSNYSIIRIFGVEGIFVYSNIRKKFRIQHSTDESSFRRRKSN</sequence>
<gene>
    <name evidence="2" type="primary">Acey_s0100.g3262</name>
    <name evidence="2" type="ORF">Y032_0100g3262</name>
</gene>
<reference evidence="3" key="1">
    <citation type="journal article" date="2015" name="Nat. Genet.">
        <title>The genome and transcriptome of the zoonotic hookworm Ancylostoma ceylanicum identify infection-specific gene families.</title>
        <authorList>
            <person name="Schwarz E.M."/>
            <person name="Hu Y."/>
            <person name="Antoshechkin I."/>
            <person name="Miller M.M."/>
            <person name="Sternberg P.W."/>
            <person name="Aroian R.V."/>
        </authorList>
    </citation>
    <scope>NUCLEOTIDE SEQUENCE</scope>
    <source>
        <strain evidence="3">HY135</strain>
    </source>
</reference>
<keyword evidence="1" id="KW-0812">Transmembrane</keyword>
<organism evidence="2 3">
    <name type="scientific">Ancylostoma ceylanicum</name>
    <dbReference type="NCBI Taxonomy" id="53326"/>
    <lineage>
        <taxon>Eukaryota</taxon>
        <taxon>Metazoa</taxon>
        <taxon>Ecdysozoa</taxon>
        <taxon>Nematoda</taxon>
        <taxon>Chromadorea</taxon>
        <taxon>Rhabditida</taxon>
        <taxon>Rhabditina</taxon>
        <taxon>Rhabditomorpha</taxon>
        <taxon>Strongyloidea</taxon>
        <taxon>Ancylostomatidae</taxon>
        <taxon>Ancylostomatinae</taxon>
        <taxon>Ancylostoma</taxon>
    </lineage>
</organism>
<accession>A0A016THB0</accession>
<evidence type="ECO:0000313" key="2">
    <source>
        <dbReference type="EMBL" id="EYC02379.1"/>
    </source>
</evidence>
<dbReference type="AlphaFoldDB" id="A0A016THB0"/>
<keyword evidence="3" id="KW-1185">Reference proteome</keyword>
<dbReference type="Proteomes" id="UP000024635">
    <property type="component" value="Unassembled WGS sequence"/>
</dbReference>
<keyword evidence="1" id="KW-0472">Membrane</keyword>
<feature type="transmembrane region" description="Helical" evidence="1">
    <location>
        <begin position="62"/>
        <end position="82"/>
    </location>
</feature>
<name>A0A016THB0_9BILA</name>
<evidence type="ECO:0000256" key="1">
    <source>
        <dbReference type="SAM" id="Phobius"/>
    </source>
</evidence>